<dbReference type="Proteomes" id="UP000253209">
    <property type="component" value="Unassembled WGS sequence"/>
</dbReference>
<dbReference type="PROSITE" id="PS51257">
    <property type="entry name" value="PROKAR_LIPOPROTEIN"/>
    <property type="match status" value="1"/>
</dbReference>
<proteinExistence type="predicted"/>
<dbReference type="AlphaFoldDB" id="A0A367GNT8"/>
<name>A0A367GNT8_9SPHI</name>
<comment type="caution">
    <text evidence="1">The sequence shown here is derived from an EMBL/GenBank/DDBJ whole genome shotgun (WGS) entry which is preliminary data.</text>
</comment>
<keyword evidence="2" id="KW-1185">Reference proteome</keyword>
<protein>
    <submittedName>
        <fullName evidence="1">Uncharacterized protein</fullName>
    </submittedName>
</protein>
<accession>A0A367GNT8</accession>
<dbReference type="EMBL" id="QGDC01000005">
    <property type="protein sequence ID" value="RCH54970.1"/>
    <property type="molecule type" value="Genomic_DNA"/>
</dbReference>
<evidence type="ECO:0000313" key="2">
    <source>
        <dbReference type="Proteomes" id="UP000253209"/>
    </source>
</evidence>
<gene>
    <name evidence="1" type="ORF">DJ568_10880</name>
</gene>
<sequence length="121" mass="14439">MRRFITFICLAFLVIIAGCNNFDKFDRKRWSETKDGIEFTYRANMLDNLLQTHNFKGMKLKRVTDTLGRPQGFKKQIMYYDIAMKLDTMPPSYIKRLYIHFNADSVVTRTEIFEHDAKKKK</sequence>
<evidence type="ECO:0000313" key="1">
    <source>
        <dbReference type="EMBL" id="RCH54970.1"/>
    </source>
</evidence>
<reference evidence="1 2" key="1">
    <citation type="submission" date="2018-05" db="EMBL/GenBank/DDBJ databases">
        <title>Mucilaginibacter hurinus sp. nov., isolated from briquette warehouse soil.</title>
        <authorList>
            <person name="Choi L."/>
        </authorList>
    </citation>
    <scope>NUCLEOTIDE SEQUENCE [LARGE SCALE GENOMIC DNA]</scope>
    <source>
        <strain evidence="1 2">ZR32</strain>
    </source>
</reference>
<organism evidence="1 2">
    <name type="scientific">Mucilaginibacter hurinus</name>
    <dbReference type="NCBI Taxonomy" id="2201324"/>
    <lineage>
        <taxon>Bacteria</taxon>
        <taxon>Pseudomonadati</taxon>
        <taxon>Bacteroidota</taxon>
        <taxon>Sphingobacteriia</taxon>
        <taxon>Sphingobacteriales</taxon>
        <taxon>Sphingobacteriaceae</taxon>
        <taxon>Mucilaginibacter</taxon>
    </lineage>
</organism>